<evidence type="ECO:0000256" key="1">
    <source>
        <dbReference type="ARBA" id="ARBA00022536"/>
    </source>
</evidence>
<dbReference type="EMBL" id="JH993320">
    <property type="protein sequence ID" value="EKX31255.1"/>
    <property type="molecule type" value="Genomic_DNA"/>
</dbReference>
<dbReference type="InterPro" id="IPR013111">
    <property type="entry name" value="EGF_extracell"/>
</dbReference>
<name>L1I5X4_GUITC</name>
<sequence>MLKNCSGNGRCNGQTGECDCYEGYSGTSCSEGTGGGGGGGGGVCGRNSYGASCTEECDMLKNCSGNGRCNGQTGECDCYEGYSGTSCSEGTGGGGGGGGGVCGRNSYGASCTEECDMLKNCSGNGRCKRG</sequence>
<proteinExistence type="predicted"/>
<reference evidence="7" key="2">
    <citation type="submission" date="2012-11" db="EMBL/GenBank/DDBJ databases">
        <authorList>
            <person name="Kuo A."/>
            <person name="Curtis B.A."/>
            <person name="Tanifuji G."/>
            <person name="Burki F."/>
            <person name="Gruber A."/>
            <person name="Irimia M."/>
            <person name="Maruyama S."/>
            <person name="Arias M.C."/>
            <person name="Ball S.G."/>
            <person name="Gile G.H."/>
            <person name="Hirakawa Y."/>
            <person name="Hopkins J.F."/>
            <person name="Rensing S.A."/>
            <person name="Schmutz J."/>
            <person name="Symeonidi A."/>
            <person name="Elias M."/>
            <person name="Eveleigh R.J."/>
            <person name="Herman E.K."/>
            <person name="Klute M.J."/>
            <person name="Nakayama T."/>
            <person name="Obornik M."/>
            <person name="Reyes-Prieto A."/>
            <person name="Armbrust E.V."/>
            <person name="Aves S.J."/>
            <person name="Beiko R.G."/>
            <person name="Coutinho P."/>
            <person name="Dacks J.B."/>
            <person name="Durnford D.G."/>
            <person name="Fast N.M."/>
            <person name="Green B.R."/>
            <person name="Grisdale C."/>
            <person name="Hempe F."/>
            <person name="Henrissat B."/>
            <person name="Hoppner M.P."/>
            <person name="Ishida K.-I."/>
            <person name="Kim E."/>
            <person name="Koreny L."/>
            <person name="Kroth P.G."/>
            <person name="Liu Y."/>
            <person name="Malik S.-B."/>
            <person name="Maier U.G."/>
            <person name="McRose D."/>
            <person name="Mock T."/>
            <person name="Neilson J.A."/>
            <person name="Onodera N.T."/>
            <person name="Poole A.M."/>
            <person name="Pritham E.J."/>
            <person name="Richards T.A."/>
            <person name="Rocap G."/>
            <person name="Roy S.W."/>
            <person name="Sarai C."/>
            <person name="Schaack S."/>
            <person name="Shirato S."/>
            <person name="Slamovits C.H."/>
            <person name="Spencer D.F."/>
            <person name="Suzuki S."/>
            <person name="Worden A.Z."/>
            <person name="Zauner S."/>
            <person name="Barry K."/>
            <person name="Bell C."/>
            <person name="Bharti A.K."/>
            <person name="Crow J.A."/>
            <person name="Grimwood J."/>
            <person name="Kramer R."/>
            <person name="Lindquist E."/>
            <person name="Lucas S."/>
            <person name="Salamov A."/>
            <person name="McFadden G.I."/>
            <person name="Lane C.E."/>
            <person name="Keeling P.J."/>
            <person name="Gray M.W."/>
            <person name="Grigoriev I.V."/>
            <person name="Archibald J.M."/>
        </authorList>
    </citation>
    <scope>NUCLEOTIDE SEQUENCE</scope>
    <source>
        <strain evidence="7">CCMP2712</strain>
    </source>
</reference>
<dbReference type="InterPro" id="IPR042635">
    <property type="entry name" value="MEGF10/SREC1/2-like"/>
</dbReference>
<reference evidence="6" key="3">
    <citation type="submission" date="2015-06" db="UniProtKB">
        <authorList>
            <consortium name="EnsemblProtists"/>
        </authorList>
    </citation>
    <scope>IDENTIFICATION</scope>
</reference>
<evidence type="ECO:0000313" key="7">
    <source>
        <dbReference type="Proteomes" id="UP000011087"/>
    </source>
</evidence>
<dbReference type="GO" id="GO:0005044">
    <property type="term" value="F:scavenger receptor activity"/>
    <property type="evidence" value="ECO:0007669"/>
    <property type="project" value="InterPro"/>
</dbReference>
<dbReference type="PROSITE" id="PS00022">
    <property type="entry name" value="EGF_1"/>
    <property type="match status" value="2"/>
</dbReference>
<dbReference type="STRING" id="905079.L1I5X4"/>
<reference evidence="5 7" key="1">
    <citation type="journal article" date="2012" name="Nature">
        <title>Algal genomes reveal evolutionary mosaicism and the fate of nucleomorphs.</title>
        <authorList>
            <consortium name="DOE Joint Genome Institute"/>
            <person name="Curtis B.A."/>
            <person name="Tanifuji G."/>
            <person name="Burki F."/>
            <person name="Gruber A."/>
            <person name="Irimia M."/>
            <person name="Maruyama S."/>
            <person name="Arias M.C."/>
            <person name="Ball S.G."/>
            <person name="Gile G.H."/>
            <person name="Hirakawa Y."/>
            <person name="Hopkins J.F."/>
            <person name="Kuo A."/>
            <person name="Rensing S.A."/>
            <person name="Schmutz J."/>
            <person name="Symeonidi A."/>
            <person name="Elias M."/>
            <person name="Eveleigh R.J."/>
            <person name="Herman E.K."/>
            <person name="Klute M.J."/>
            <person name="Nakayama T."/>
            <person name="Obornik M."/>
            <person name="Reyes-Prieto A."/>
            <person name="Armbrust E.V."/>
            <person name="Aves S.J."/>
            <person name="Beiko R.G."/>
            <person name="Coutinho P."/>
            <person name="Dacks J.B."/>
            <person name="Durnford D.G."/>
            <person name="Fast N.M."/>
            <person name="Green B.R."/>
            <person name="Grisdale C.J."/>
            <person name="Hempel F."/>
            <person name="Henrissat B."/>
            <person name="Hoppner M.P."/>
            <person name="Ishida K."/>
            <person name="Kim E."/>
            <person name="Koreny L."/>
            <person name="Kroth P.G."/>
            <person name="Liu Y."/>
            <person name="Malik S.B."/>
            <person name="Maier U.G."/>
            <person name="McRose D."/>
            <person name="Mock T."/>
            <person name="Neilson J.A."/>
            <person name="Onodera N.T."/>
            <person name="Poole A.M."/>
            <person name="Pritham E.J."/>
            <person name="Richards T.A."/>
            <person name="Rocap G."/>
            <person name="Roy S.W."/>
            <person name="Sarai C."/>
            <person name="Schaack S."/>
            <person name="Shirato S."/>
            <person name="Slamovits C.H."/>
            <person name="Spencer D.F."/>
            <person name="Suzuki S."/>
            <person name="Worden A.Z."/>
            <person name="Zauner S."/>
            <person name="Barry K."/>
            <person name="Bell C."/>
            <person name="Bharti A.K."/>
            <person name="Crow J.A."/>
            <person name="Grimwood J."/>
            <person name="Kramer R."/>
            <person name="Lindquist E."/>
            <person name="Lucas S."/>
            <person name="Salamov A."/>
            <person name="McFadden G.I."/>
            <person name="Lane C.E."/>
            <person name="Keeling P.J."/>
            <person name="Gray M.W."/>
            <person name="Grigoriev I.V."/>
            <person name="Archibald J.M."/>
        </authorList>
    </citation>
    <scope>NUCLEOTIDE SEQUENCE</scope>
    <source>
        <strain evidence="5 7">CCMP2712</strain>
    </source>
</reference>
<dbReference type="KEGG" id="gtt:GUITHDRAFT_122543"/>
<evidence type="ECO:0000256" key="2">
    <source>
        <dbReference type="ARBA" id="ARBA00023157"/>
    </source>
</evidence>
<keyword evidence="1 3" id="KW-0245">EGF-like domain</keyword>
<dbReference type="EnsemblProtists" id="EKX31255">
    <property type="protein sequence ID" value="EKX31255"/>
    <property type="gene ID" value="GUITHDRAFT_122543"/>
</dbReference>
<dbReference type="PANTHER" id="PTHR24043:SF8">
    <property type="entry name" value="EGF-LIKE DOMAIN-CONTAINING PROTEIN"/>
    <property type="match status" value="1"/>
</dbReference>
<evidence type="ECO:0000259" key="4">
    <source>
        <dbReference type="PROSITE" id="PS50026"/>
    </source>
</evidence>
<evidence type="ECO:0000313" key="5">
    <source>
        <dbReference type="EMBL" id="EKX31255.1"/>
    </source>
</evidence>
<dbReference type="PROSITE" id="PS50026">
    <property type="entry name" value="EGF_3"/>
    <property type="match status" value="1"/>
</dbReference>
<dbReference type="AlphaFoldDB" id="L1I5X4"/>
<dbReference type="PROSITE" id="PS01186">
    <property type="entry name" value="EGF_2"/>
    <property type="match status" value="2"/>
</dbReference>
<dbReference type="PaxDb" id="55529-EKX31255"/>
<dbReference type="PANTHER" id="PTHR24043">
    <property type="entry name" value="SCAVENGER RECEPTOR CLASS F"/>
    <property type="match status" value="1"/>
</dbReference>
<comment type="caution">
    <text evidence="3">Lacks conserved residue(s) required for the propagation of feature annotation.</text>
</comment>
<evidence type="ECO:0000313" key="6">
    <source>
        <dbReference type="EnsemblProtists" id="EKX31255"/>
    </source>
</evidence>
<dbReference type="Proteomes" id="UP000011087">
    <property type="component" value="Unassembled WGS sequence"/>
</dbReference>
<keyword evidence="7" id="KW-1185">Reference proteome</keyword>
<keyword evidence="2 3" id="KW-1015">Disulfide bond</keyword>
<dbReference type="GeneID" id="17287976"/>
<dbReference type="Pfam" id="PF07974">
    <property type="entry name" value="EGF_2"/>
    <property type="match status" value="1"/>
</dbReference>
<evidence type="ECO:0000256" key="3">
    <source>
        <dbReference type="PROSITE-ProRule" id="PRU00076"/>
    </source>
</evidence>
<feature type="domain" description="EGF-like" evidence="4">
    <location>
        <begin position="54"/>
        <end position="88"/>
    </location>
</feature>
<gene>
    <name evidence="5" type="ORF">GUITHDRAFT_122543</name>
</gene>
<accession>L1I5X4</accession>
<dbReference type="HOGENOM" id="CLU_155003_0_0_1"/>
<dbReference type="RefSeq" id="XP_005818235.1">
    <property type="nucleotide sequence ID" value="XM_005818178.1"/>
</dbReference>
<organism evidence="5">
    <name type="scientific">Guillardia theta (strain CCMP2712)</name>
    <name type="common">Cryptophyte</name>
    <dbReference type="NCBI Taxonomy" id="905079"/>
    <lineage>
        <taxon>Eukaryota</taxon>
        <taxon>Cryptophyceae</taxon>
        <taxon>Pyrenomonadales</taxon>
        <taxon>Geminigeraceae</taxon>
        <taxon>Guillardia</taxon>
    </lineage>
</organism>
<dbReference type="Gene3D" id="2.170.300.10">
    <property type="entry name" value="Tie2 ligand-binding domain superfamily"/>
    <property type="match status" value="1"/>
</dbReference>
<dbReference type="PRINTS" id="PR00011">
    <property type="entry name" value="EGFLAMININ"/>
</dbReference>
<feature type="disulfide bond" evidence="3">
    <location>
        <begin position="78"/>
        <end position="87"/>
    </location>
</feature>
<dbReference type="InterPro" id="IPR000742">
    <property type="entry name" value="EGF"/>
</dbReference>
<protein>
    <recommendedName>
        <fullName evidence="4">EGF-like domain-containing protein</fullName>
    </recommendedName>
</protein>